<evidence type="ECO:0008006" key="5">
    <source>
        <dbReference type="Google" id="ProtNLM"/>
    </source>
</evidence>
<accession>A0A2M6WA12</accession>
<dbReference type="InterPro" id="IPR001296">
    <property type="entry name" value="Glyco_trans_1"/>
</dbReference>
<evidence type="ECO:0000259" key="2">
    <source>
        <dbReference type="Pfam" id="PF13439"/>
    </source>
</evidence>
<feature type="domain" description="Glycosyl transferase family 1" evidence="1">
    <location>
        <begin position="234"/>
        <end position="381"/>
    </location>
</feature>
<dbReference type="EMBL" id="PFBP01000051">
    <property type="protein sequence ID" value="PIT89581.1"/>
    <property type="molecule type" value="Genomic_DNA"/>
</dbReference>
<dbReference type="AlphaFoldDB" id="A0A2M6WA12"/>
<dbReference type="Gene3D" id="3.40.50.2000">
    <property type="entry name" value="Glycogen Phosphorylase B"/>
    <property type="match status" value="2"/>
</dbReference>
<dbReference type="InterPro" id="IPR028098">
    <property type="entry name" value="Glyco_trans_4-like_N"/>
</dbReference>
<gene>
    <name evidence="3" type="ORF">COU23_03170</name>
</gene>
<evidence type="ECO:0000259" key="1">
    <source>
        <dbReference type="Pfam" id="PF00534"/>
    </source>
</evidence>
<proteinExistence type="predicted"/>
<dbReference type="GO" id="GO:0016757">
    <property type="term" value="F:glycosyltransferase activity"/>
    <property type="evidence" value="ECO:0007669"/>
    <property type="project" value="InterPro"/>
</dbReference>
<sequence>MTTIKKILFLVTQSEFGGASKYIADLTLGIDKNKYLVEIAAGEPKKEAPNGWLKQLESKGFKIWRLKHVMREVNLWHDFLSGFELYALFLKSKPDIIHLNSSKIGSTGAVVGFLYKIFYPIKKKQLKIIYTAHGFVFNEPLTIFRQLFYRWSERISGWFKDKIICVSEQDKITGLNHKIANHNKFITIHNGIDLQELKFLEKDEARKVLDSRSICHWQIGTRGNDNKRGLCWIGTIANLYSTKGIIYLIRAAKIITNKMPDLKFVVIGEGGLRPVLEQEIKKLNLENNFFLIGSQPNASQFLKAFDIFCLPSIKEGFPYALLEAMDAGLPIVATPVGGTPEIVEDEVNGLIIAKEKPREIARAIEKILNNPELQEKFKENNLEKIKQFGLERMIEQTVKVYEE</sequence>
<dbReference type="PANTHER" id="PTHR12526:SF630">
    <property type="entry name" value="GLYCOSYLTRANSFERASE"/>
    <property type="match status" value="1"/>
</dbReference>
<dbReference type="Pfam" id="PF13439">
    <property type="entry name" value="Glyco_transf_4"/>
    <property type="match status" value="1"/>
</dbReference>
<evidence type="ECO:0000313" key="4">
    <source>
        <dbReference type="Proteomes" id="UP000231464"/>
    </source>
</evidence>
<feature type="domain" description="Glycosyltransferase subfamily 4-like N-terminal" evidence="2">
    <location>
        <begin position="16"/>
        <end position="195"/>
    </location>
</feature>
<evidence type="ECO:0000313" key="3">
    <source>
        <dbReference type="EMBL" id="PIT89581.1"/>
    </source>
</evidence>
<protein>
    <recommendedName>
        <fullName evidence="5">Glycosyltransferase family 1 protein</fullName>
    </recommendedName>
</protein>
<organism evidence="3 4">
    <name type="scientific">Candidatus Kuenenbacteria bacterium CG10_big_fil_rev_8_21_14_0_10_36_11</name>
    <dbReference type="NCBI Taxonomy" id="1974618"/>
    <lineage>
        <taxon>Bacteria</taxon>
        <taxon>Candidatus Kueneniibacteriota</taxon>
    </lineage>
</organism>
<reference evidence="4" key="1">
    <citation type="submission" date="2017-09" db="EMBL/GenBank/DDBJ databases">
        <title>Depth-based differentiation of microbial function through sediment-hosted aquifers and enrichment of novel symbionts in the deep terrestrial subsurface.</title>
        <authorList>
            <person name="Probst A.J."/>
            <person name="Ladd B."/>
            <person name="Jarett J.K."/>
            <person name="Geller-Mcgrath D.E."/>
            <person name="Sieber C.M.K."/>
            <person name="Emerson J.B."/>
            <person name="Anantharaman K."/>
            <person name="Thomas B.C."/>
            <person name="Malmstrom R."/>
            <person name="Stieglmeier M."/>
            <person name="Klingl A."/>
            <person name="Woyke T."/>
            <person name="Ryan C.M."/>
            <person name="Banfield J.F."/>
        </authorList>
    </citation>
    <scope>NUCLEOTIDE SEQUENCE [LARGE SCALE GENOMIC DNA]</scope>
</reference>
<name>A0A2M6WA12_9BACT</name>
<dbReference type="SUPFAM" id="SSF53756">
    <property type="entry name" value="UDP-Glycosyltransferase/glycogen phosphorylase"/>
    <property type="match status" value="1"/>
</dbReference>
<dbReference type="PANTHER" id="PTHR12526">
    <property type="entry name" value="GLYCOSYLTRANSFERASE"/>
    <property type="match status" value="1"/>
</dbReference>
<dbReference type="Proteomes" id="UP000231464">
    <property type="component" value="Unassembled WGS sequence"/>
</dbReference>
<comment type="caution">
    <text evidence="3">The sequence shown here is derived from an EMBL/GenBank/DDBJ whole genome shotgun (WGS) entry which is preliminary data.</text>
</comment>
<dbReference type="Pfam" id="PF00534">
    <property type="entry name" value="Glycos_transf_1"/>
    <property type="match status" value="1"/>
</dbReference>